<name>A0ACC0U529_9AGAM</name>
<accession>A0ACC0U529</accession>
<sequence length="79" mass="9055">MRTSVFAAIFFLAIGVVPSFTKIPNEEPDSESNPTKKHQGKGRRKEIPLRRATTKSLQDDLDKDDNWVLYDHIDDKGLR</sequence>
<reference evidence="1" key="1">
    <citation type="submission" date="2021-03" db="EMBL/GenBank/DDBJ databases">
        <title>Evolutionary priming and transition to the ectomycorrhizal habit in an iconic lineage of mushroom-forming fungi: is preadaptation a requirement?</title>
        <authorList>
            <consortium name="DOE Joint Genome Institute"/>
            <person name="Looney B.P."/>
            <person name="Miyauchi S."/>
            <person name="Morin E."/>
            <person name="Drula E."/>
            <person name="Courty P.E."/>
            <person name="Chicoki N."/>
            <person name="Fauchery L."/>
            <person name="Kohler A."/>
            <person name="Kuo A."/>
            <person name="LaButti K."/>
            <person name="Pangilinan J."/>
            <person name="Lipzen A."/>
            <person name="Riley R."/>
            <person name="Andreopoulos W."/>
            <person name="He G."/>
            <person name="Johnson J."/>
            <person name="Barry K.W."/>
            <person name="Grigoriev I.V."/>
            <person name="Nagy L."/>
            <person name="Hibbett D."/>
            <person name="Henrissat B."/>
            <person name="Matheny P.B."/>
            <person name="Labbe J."/>
            <person name="Martin A.F."/>
        </authorList>
    </citation>
    <scope>NUCLEOTIDE SEQUENCE</scope>
    <source>
        <strain evidence="1">BPL698</strain>
    </source>
</reference>
<keyword evidence="2" id="KW-1185">Reference proteome</keyword>
<comment type="caution">
    <text evidence="1">The sequence shown here is derived from an EMBL/GenBank/DDBJ whole genome shotgun (WGS) entry which is preliminary data.</text>
</comment>
<protein>
    <submittedName>
        <fullName evidence="1">Uncharacterized protein</fullName>
    </submittedName>
</protein>
<organism evidence="1 2">
    <name type="scientific">Russula earlei</name>
    <dbReference type="NCBI Taxonomy" id="71964"/>
    <lineage>
        <taxon>Eukaryota</taxon>
        <taxon>Fungi</taxon>
        <taxon>Dikarya</taxon>
        <taxon>Basidiomycota</taxon>
        <taxon>Agaricomycotina</taxon>
        <taxon>Agaricomycetes</taxon>
        <taxon>Russulales</taxon>
        <taxon>Russulaceae</taxon>
        <taxon>Russula</taxon>
    </lineage>
</organism>
<evidence type="ECO:0000313" key="1">
    <source>
        <dbReference type="EMBL" id="KAI9463941.1"/>
    </source>
</evidence>
<evidence type="ECO:0000313" key="2">
    <source>
        <dbReference type="Proteomes" id="UP001207468"/>
    </source>
</evidence>
<gene>
    <name evidence="1" type="ORF">F5148DRAFT_1210638</name>
</gene>
<dbReference type="EMBL" id="JAGFNK010000153">
    <property type="protein sequence ID" value="KAI9463941.1"/>
    <property type="molecule type" value="Genomic_DNA"/>
</dbReference>
<proteinExistence type="predicted"/>
<dbReference type="Proteomes" id="UP001207468">
    <property type="component" value="Unassembled WGS sequence"/>
</dbReference>